<evidence type="ECO:0000256" key="1">
    <source>
        <dbReference type="ARBA" id="ARBA00022679"/>
    </source>
</evidence>
<evidence type="ECO:0000313" key="4">
    <source>
        <dbReference type="Proteomes" id="UP000183952"/>
    </source>
</evidence>
<feature type="domain" description="Methyltransferase" evidence="2">
    <location>
        <begin position="43"/>
        <end position="135"/>
    </location>
</feature>
<dbReference type="Proteomes" id="UP000183952">
    <property type="component" value="Unassembled WGS sequence"/>
</dbReference>
<keyword evidence="3" id="KW-0489">Methyltransferase</keyword>
<dbReference type="CDD" id="cd02440">
    <property type="entry name" value="AdoMet_MTases"/>
    <property type="match status" value="1"/>
</dbReference>
<dbReference type="InterPro" id="IPR041698">
    <property type="entry name" value="Methyltransf_25"/>
</dbReference>
<dbReference type="GO" id="GO:0008168">
    <property type="term" value="F:methyltransferase activity"/>
    <property type="evidence" value="ECO:0007669"/>
    <property type="project" value="UniProtKB-KW"/>
</dbReference>
<dbReference type="EMBL" id="FRAD01000018">
    <property type="protein sequence ID" value="SHK22848.1"/>
    <property type="molecule type" value="Genomic_DNA"/>
</dbReference>
<accession>A0A1M6QRV7</accession>
<evidence type="ECO:0000259" key="2">
    <source>
        <dbReference type="Pfam" id="PF13649"/>
    </source>
</evidence>
<dbReference type="STRING" id="1121331.SAMN02745248_02091"/>
<dbReference type="Gene3D" id="2.20.25.110">
    <property type="entry name" value="S-adenosyl-L-methionine-dependent methyltransferases"/>
    <property type="match status" value="1"/>
</dbReference>
<dbReference type="OrthoDB" id="9811589at2"/>
<reference evidence="3 4" key="1">
    <citation type="submission" date="2016-11" db="EMBL/GenBank/DDBJ databases">
        <authorList>
            <person name="Jaros S."/>
            <person name="Januszkiewicz K."/>
            <person name="Wedrychowicz H."/>
        </authorList>
    </citation>
    <scope>NUCLEOTIDE SEQUENCE [LARGE SCALE GENOMIC DNA]</scope>
    <source>
        <strain evidence="3 4">DSM 3090</strain>
    </source>
</reference>
<proteinExistence type="predicted"/>
<dbReference type="PANTHER" id="PTHR43861">
    <property type="entry name" value="TRANS-ACONITATE 2-METHYLTRANSFERASE-RELATED"/>
    <property type="match status" value="1"/>
</dbReference>
<dbReference type="Pfam" id="PF13649">
    <property type="entry name" value="Methyltransf_25"/>
    <property type="match status" value="1"/>
</dbReference>
<dbReference type="RefSeq" id="WP_072904031.1">
    <property type="nucleotide sequence ID" value="NZ_FRAD01000018.1"/>
</dbReference>
<keyword evidence="4" id="KW-1185">Reference proteome</keyword>
<organism evidence="3 4">
    <name type="scientific">Hathewaya proteolytica DSM 3090</name>
    <dbReference type="NCBI Taxonomy" id="1121331"/>
    <lineage>
        <taxon>Bacteria</taxon>
        <taxon>Bacillati</taxon>
        <taxon>Bacillota</taxon>
        <taxon>Clostridia</taxon>
        <taxon>Eubacteriales</taxon>
        <taxon>Clostridiaceae</taxon>
        <taxon>Hathewaya</taxon>
    </lineage>
</organism>
<name>A0A1M6QRV7_9CLOT</name>
<gene>
    <name evidence="3" type="ORF">SAMN02745248_02091</name>
</gene>
<evidence type="ECO:0000313" key="3">
    <source>
        <dbReference type="EMBL" id="SHK22848.1"/>
    </source>
</evidence>
<keyword evidence="1 3" id="KW-0808">Transferase</keyword>
<dbReference type="Gene3D" id="3.40.50.150">
    <property type="entry name" value="Vaccinia Virus protein VP39"/>
    <property type="match status" value="1"/>
</dbReference>
<dbReference type="InterPro" id="IPR029063">
    <property type="entry name" value="SAM-dependent_MTases_sf"/>
</dbReference>
<dbReference type="GO" id="GO:0032259">
    <property type="term" value="P:methylation"/>
    <property type="evidence" value="ECO:0007669"/>
    <property type="project" value="UniProtKB-KW"/>
</dbReference>
<dbReference type="SUPFAM" id="SSF53335">
    <property type="entry name" value="S-adenosyl-L-methionine-dependent methyltransferases"/>
    <property type="match status" value="1"/>
</dbReference>
<dbReference type="AlphaFoldDB" id="A0A1M6QRV7"/>
<sequence length="250" mass="29629">MGTYKELSVIYDKLLCEDINYEEWSNFILKKCHEYNIARDSYVDLACGTGNITEYLYKGFKSTTAVDLSDYMLTMAEEKLRGKHINFVCQDIINLNLHGRFDVATCILDSTNYILKDNELKQYFKSVYNHLNEKGLFVFDMNSYYKLMNIMGNNIFNYDDDNVVYMWENNCEDDIIYMDLTFFVREGELYRRFDESHQERAYTSEAVTKYLEDTGFRILQVLDGYSNNKANINSERILYIVQKESNCNER</sequence>
<protein>
    <submittedName>
        <fullName evidence="3">Methyltransferase domain-containing protein</fullName>
    </submittedName>
</protein>